<dbReference type="InterPro" id="IPR009003">
    <property type="entry name" value="Peptidase_S1_PA"/>
</dbReference>
<gene>
    <name evidence="3" type="ORF">ACFL6M_04175</name>
</gene>
<protein>
    <submittedName>
        <fullName evidence="3">Triple tyrosine motif-containing protein</fullName>
    </submittedName>
</protein>
<dbReference type="InterPro" id="IPR013783">
    <property type="entry name" value="Ig-like_fold"/>
</dbReference>
<dbReference type="Pfam" id="PF13860">
    <property type="entry name" value="FlgD_ig"/>
    <property type="match status" value="1"/>
</dbReference>
<evidence type="ECO:0000259" key="2">
    <source>
        <dbReference type="PROSITE" id="PS50240"/>
    </source>
</evidence>
<dbReference type="InterPro" id="IPR025965">
    <property type="entry name" value="FlgD/Vpr_Ig-like"/>
</dbReference>
<dbReference type="Proteomes" id="UP001593833">
    <property type="component" value="Unassembled WGS sequence"/>
</dbReference>
<dbReference type="Gene3D" id="2.40.10.10">
    <property type="entry name" value="Trypsin-like serine proteases"/>
    <property type="match status" value="2"/>
</dbReference>
<dbReference type="PANTHER" id="PTHR36234">
    <property type="entry name" value="LYSYL ENDOPEPTIDASE"/>
    <property type="match status" value="1"/>
</dbReference>
<dbReference type="Gene3D" id="2.60.40.680">
    <property type="match status" value="1"/>
</dbReference>
<accession>A0ABV6YKA7</accession>
<reference evidence="3 4" key="1">
    <citation type="submission" date="2024-09" db="EMBL/GenBank/DDBJ databases">
        <authorList>
            <person name="D'Angelo T."/>
        </authorList>
    </citation>
    <scope>NUCLEOTIDE SEQUENCE [LARGE SCALE GENOMIC DNA]</scope>
    <source>
        <strain evidence="3">SAG AM-320-E07</strain>
    </source>
</reference>
<feature type="chain" id="PRO_5046398180" evidence="1">
    <location>
        <begin position="25"/>
        <end position="1412"/>
    </location>
</feature>
<feature type="signal peptide" evidence="1">
    <location>
        <begin position="1"/>
        <end position="24"/>
    </location>
</feature>
<feature type="domain" description="Peptidase S1" evidence="2">
    <location>
        <begin position="187"/>
        <end position="441"/>
    </location>
</feature>
<dbReference type="InterPro" id="IPR001254">
    <property type="entry name" value="Trypsin_dom"/>
</dbReference>
<dbReference type="SUPFAM" id="SSF49265">
    <property type="entry name" value="Fibronectin type III"/>
    <property type="match status" value="2"/>
</dbReference>
<proteinExistence type="predicted"/>
<dbReference type="Gene3D" id="2.60.40.4070">
    <property type="match status" value="1"/>
</dbReference>
<dbReference type="CDD" id="cd08547">
    <property type="entry name" value="Type_II_cohesin"/>
    <property type="match status" value="1"/>
</dbReference>
<organism evidence="3 4">
    <name type="scientific">Eiseniibacteriota bacterium</name>
    <dbReference type="NCBI Taxonomy" id="2212470"/>
    <lineage>
        <taxon>Bacteria</taxon>
        <taxon>Candidatus Eiseniibacteriota</taxon>
    </lineage>
</organism>
<dbReference type="InterPro" id="IPR008965">
    <property type="entry name" value="CBM2/CBM3_carb-bd_dom_sf"/>
</dbReference>
<dbReference type="InterPro" id="IPR043504">
    <property type="entry name" value="Peptidase_S1_PA_chymotrypsin"/>
</dbReference>
<keyword evidence="1" id="KW-0732">Signal</keyword>
<evidence type="ECO:0000313" key="3">
    <source>
        <dbReference type="EMBL" id="MFC1572777.1"/>
    </source>
</evidence>
<dbReference type="SUPFAM" id="SSF49384">
    <property type="entry name" value="Carbohydrate-binding domain"/>
    <property type="match status" value="1"/>
</dbReference>
<sequence>MNRRLLMLAVTLMLVCLTPICTIAQIQAPGTPPSFTMPVSESVPSITMPRIDIDAYLVEDENADPDTPYRFGAPTDVAYDLDNSGGWTTFPEGGRIWRLRIVSEGAHSIGLLYASFYMPAGAELYLYNDSKTRLLGAFTSANNKNDGTFATMPLAGDAITLEYYEPAHVTGTGLLSISRVVHDYRNVFGERMDRDFGDSGACNININCDNGAPWQTEKTGAVLILTAGLTRMCSGSLINNTSQDGTPYVLTADHCRTQGDPNPQTWVFVFNYESPGCPSQDGTTAQSISNSTVRAFNADSDFLLLQLSTSVPASYRVYFSGWNRVADAAMNSVCIHHPSGDVKKISFDNDSATSAAYPGCPANSHWKVGEWEKGTTEGGSSGAPLFDQEHRIVGQLHGGSAACNGDEPNDQPDYFGKLALSWANGTNSAERLRDWLDPGSTGATELDGYDPNGVLSELRIADGIDYSYAQGDVQPFGDHAVRLSESVFDGGTVWYWFDIGLEPLEDGMQVGIFYEDIAWFGGGPSLYVWSRALEDYELIRGECGQGNGYNWVWGTLEDSDNYVNYSGRVYMKVYADYREDTRLDVVGLIFDQMEGAPGAPILASPPNGEVCVACNPANFDWGDVATAFEYEIEVVPGGTFSTPSSNYSTHLDENTAHTWKVRAANESGWGDWSDTWSFTTTGEPDPPNLITPLNGASDVPYDPTHFDWTDEAYAIGYEVNVNPGGTYWSPSSAYDLYLSPETYHTWKVRAQGDCGWGDWSSTWDFVTAPPPDETPPDTWIVSGPSGLIDYDDVTFTWSGSDNVTPTGSLQYSYWLQGYDPSWSGWTSSTSRSYQDLPEGSYTFRVKARDEALNEDPTPAERSFTIELPGCGPPVLASPANGSICITAPIHLCWQTLGCAVMYEVQLGSVCGLGYTHSTTDLCYEIVDLDPGTTYHWRARAKNDQEEWGEWSGCWSFETEPAMLPGLPSLTSPPCGDTIDTLQTSVLLDWDVAGATSYELQYGLEDDCATGTLVYPPESQYSLDLSGFQVGDVIWWKVLGRDVCDRPGPWSECCYFYYGQVGGRFVRGDTDANGEVNITDPIYSLCFQFADCAPPPCLDAADWDDSGEPNITDPILSLSYQFSTGAPPSAPYPDCGTDPTPDDFLSCEEFTPCGSRTKGAAEKIASASIDDTPIDGRIHLNPVFISEDNTVLVEISVENARDLWGLEFSLEYDPSCMQFETLEHRGLVGESFDFFSCSVNTELGTIRAGAIPDIGLEHPLAAGEHTLAQLRFAVPRGTTIQSCGIKLMGGLLVNTDQITSRVVGEREELIPVVGELGLVGRVELAPGIHFPSPLRPNSPITLGIEQESHARVEIYDVHGRRISTLIDHVLGAGHHQIVWDGYTNQGGEASSGIYYIRYALDGKISSKKVLLAR</sequence>
<dbReference type="InterPro" id="IPR036116">
    <property type="entry name" value="FN3_sf"/>
</dbReference>
<dbReference type="PANTHER" id="PTHR36234:SF5">
    <property type="entry name" value="LYSYL ENDOPEPTIDASE"/>
    <property type="match status" value="1"/>
</dbReference>
<evidence type="ECO:0000313" key="4">
    <source>
        <dbReference type="Proteomes" id="UP001593833"/>
    </source>
</evidence>
<dbReference type="EMBL" id="JBHPKH010000038">
    <property type="protein sequence ID" value="MFC1572777.1"/>
    <property type="molecule type" value="Genomic_DNA"/>
</dbReference>
<evidence type="ECO:0000256" key="1">
    <source>
        <dbReference type="SAM" id="SignalP"/>
    </source>
</evidence>
<dbReference type="Gene3D" id="2.60.40.10">
    <property type="entry name" value="Immunoglobulins"/>
    <property type="match status" value="3"/>
</dbReference>
<dbReference type="Pfam" id="PF07495">
    <property type="entry name" value="Y_Y_Y"/>
    <property type="match status" value="1"/>
</dbReference>
<comment type="caution">
    <text evidence="3">The sequence shown here is derived from an EMBL/GenBank/DDBJ whole genome shotgun (WGS) entry which is preliminary data.</text>
</comment>
<dbReference type="InterPro" id="IPR011123">
    <property type="entry name" value="Y_Y_Y"/>
</dbReference>
<dbReference type="SUPFAM" id="SSF50494">
    <property type="entry name" value="Trypsin-like serine proteases"/>
    <property type="match status" value="1"/>
</dbReference>
<dbReference type="PROSITE" id="PS50240">
    <property type="entry name" value="TRYPSIN_DOM"/>
    <property type="match status" value="1"/>
</dbReference>
<dbReference type="Pfam" id="PF00089">
    <property type="entry name" value="Trypsin"/>
    <property type="match status" value="1"/>
</dbReference>
<keyword evidence="4" id="KW-1185">Reference proteome</keyword>
<name>A0ABV6YKA7_UNCEI</name>